<sequence>MFHTPNTRDSVVPRHVLSLMSNQEYSQLHFSIPDYCVFGALVLFSTGIGIYFGYIRKKPIKPSSDEEPKDHNAPDFGSKGMSEYMLGSRQMKLFPVAMSLVASFISGGSMLGTPAEIYNYGTQYWLIIISVILMGIVVSKVYMPVFSTLRVSSSYQYLEIRFGPNVRTIAAVLFVVKMIIYMPIVVYVPALAFNQVTGINIYITSSVVSLIVVIYTILGGIKAVVQTDIWQTFVMFIGIIVVVILGVIWAGGFGPVLQHAAEGGRIIFANITPSPYERQSFWAVLIGGFFYWTSYNSVTQAMVQRYMSLPTLKKAQQSMIIFTISAVIFVSFCCFAGLLIFDYYRNCDPLSIGLISNNDQLLPIYVMQTVGHLQGIPGLFIAGVFGAGLSSLSLGFNSTALVIFEDIVRVSFGINLSERASKILVNFVIIIHGVIAVALIFVLEKLDGILSVVTSLLAIESSTSCGIFTLGMLVPWSTTKGALAGAAAGAIMSGWVSFGTQAAIASGQLGSHKLEVFVSECPANSTITVPGYVDESDLFPLYRLSYHWITVIGVLSTLLVGTVTSFLCGPRNLKTLDAVVISPVIHRFLPKECFNATPNASPTLSRGKSERTSTHILNKSKDTNSAEKY</sequence>
<feature type="transmembrane region" description="Helical" evidence="13">
    <location>
        <begin position="319"/>
        <end position="341"/>
    </location>
</feature>
<evidence type="ECO:0000256" key="4">
    <source>
        <dbReference type="ARBA" id="ARBA00022475"/>
    </source>
</evidence>
<feature type="compositionally biased region" description="Basic and acidic residues" evidence="12">
    <location>
        <begin position="607"/>
        <end position="629"/>
    </location>
</feature>
<feature type="transmembrane region" description="Helical" evidence="13">
    <location>
        <begin position="379"/>
        <end position="403"/>
    </location>
</feature>
<feature type="transmembrane region" description="Helical" evidence="13">
    <location>
        <begin position="169"/>
        <end position="193"/>
    </location>
</feature>
<dbReference type="PANTHER" id="PTHR42985:SF41">
    <property type="entry name" value="GH19970P-RELATED"/>
    <property type="match status" value="1"/>
</dbReference>
<reference evidence="14" key="1">
    <citation type="submission" date="2025-05" db="UniProtKB">
        <authorList>
            <consortium name="RefSeq"/>
        </authorList>
    </citation>
    <scope>NUCLEOTIDE SEQUENCE [LARGE SCALE GENOMIC DNA]</scope>
</reference>
<dbReference type="RefSeq" id="XP_049302580.1">
    <property type="nucleotide sequence ID" value="XM_049446623.1"/>
</dbReference>
<keyword evidence="8" id="KW-0406">Ion transport</keyword>
<keyword evidence="9 13" id="KW-0472">Membrane</keyword>
<accession>A0ABM3J014</accession>
<dbReference type="Gene3D" id="1.20.1730.10">
    <property type="entry name" value="Sodium/glucose cotransporter"/>
    <property type="match status" value="1"/>
</dbReference>
<evidence type="ECO:0000256" key="11">
    <source>
        <dbReference type="RuleBase" id="RU362091"/>
    </source>
</evidence>
<feature type="transmembrane region" description="Helical" evidence="13">
    <location>
        <begin position="423"/>
        <end position="443"/>
    </location>
</feature>
<dbReference type="PROSITE" id="PS50283">
    <property type="entry name" value="NA_SOLUT_SYMP_3"/>
    <property type="match status" value="1"/>
</dbReference>
<keyword evidence="3" id="KW-0813">Transport</keyword>
<evidence type="ECO:0000256" key="13">
    <source>
        <dbReference type="SAM" id="Phobius"/>
    </source>
</evidence>
<evidence type="ECO:0000313" key="14">
    <source>
        <dbReference type="Proteomes" id="UP001652620"/>
    </source>
</evidence>
<feature type="region of interest" description="Disordered" evidence="12">
    <location>
        <begin position="599"/>
        <end position="629"/>
    </location>
</feature>
<feature type="transmembrane region" description="Helical" evidence="13">
    <location>
        <begin position="546"/>
        <end position="568"/>
    </location>
</feature>
<dbReference type="PANTHER" id="PTHR42985">
    <property type="entry name" value="SODIUM-COUPLED MONOCARBOXYLATE TRANSPORTER"/>
    <property type="match status" value="1"/>
</dbReference>
<feature type="transmembrane region" description="Helical" evidence="13">
    <location>
        <begin position="449"/>
        <end position="474"/>
    </location>
</feature>
<proteinExistence type="inferred from homology"/>
<evidence type="ECO:0000256" key="5">
    <source>
        <dbReference type="ARBA" id="ARBA00022692"/>
    </source>
</evidence>
<reference evidence="15" key="2">
    <citation type="submission" date="2025-08" db="UniProtKB">
        <authorList>
            <consortium name="RefSeq"/>
        </authorList>
    </citation>
    <scope>IDENTIFICATION</scope>
    <source>
        <tissue evidence="15">Adult</tissue>
    </source>
</reference>
<feature type="transmembrane region" description="Helical" evidence="13">
    <location>
        <begin position="233"/>
        <end position="252"/>
    </location>
</feature>
<name>A0ABM3J014_BACDO</name>
<dbReference type="NCBIfam" id="TIGR00813">
    <property type="entry name" value="sss"/>
    <property type="match status" value="1"/>
</dbReference>
<protein>
    <submittedName>
        <fullName evidence="15">Sodium-coupled monocarboxylate transporter 2 isoform X1</fullName>
    </submittedName>
</protein>
<feature type="transmembrane region" description="Helical" evidence="13">
    <location>
        <begin position="481"/>
        <end position="504"/>
    </location>
</feature>
<evidence type="ECO:0000256" key="2">
    <source>
        <dbReference type="ARBA" id="ARBA00006434"/>
    </source>
</evidence>
<keyword evidence="6 13" id="KW-1133">Transmembrane helix</keyword>
<dbReference type="InterPro" id="IPR001734">
    <property type="entry name" value="Na/solute_symporter"/>
</dbReference>
<dbReference type="CDD" id="cd11492">
    <property type="entry name" value="SLC5sbd_NIS-SMVT"/>
    <property type="match status" value="1"/>
</dbReference>
<evidence type="ECO:0000256" key="8">
    <source>
        <dbReference type="ARBA" id="ARBA00023065"/>
    </source>
</evidence>
<feature type="transmembrane region" description="Helical" evidence="13">
    <location>
        <begin position="32"/>
        <end position="54"/>
    </location>
</feature>
<evidence type="ECO:0000256" key="1">
    <source>
        <dbReference type="ARBA" id="ARBA00004651"/>
    </source>
</evidence>
<evidence type="ECO:0000256" key="3">
    <source>
        <dbReference type="ARBA" id="ARBA00022448"/>
    </source>
</evidence>
<comment type="subcellular location">
    <subcellularLocation>
        <location evidence="1">Cell membrane</location>
        <topology evidence="1">Multi-pass membrane protein</topology>
    </subcellularLocation>
</comment>
<evidence type="ECO:0000256" key="7">
    <source>
        <dbReference type="ARBA" id="ARBA00023053"/>
    </source>
</evidence>
<gene>
    <name evidence="15" type="primary">LOC105234125</name>
</gene>
<evidence type="ECO:0000256" key="10">
    <source>
        <dbReference type="ARBA" id="ARBA00023201"/>
    </source>
</evidence>
<keyword evidence="10" id="KW-0739">Sodium transport</keyword>
<dbReference type="Pfam" id="PF00474">
    <property type="entry name" value="SSF"/>
    <property type="match status" value="1"/>
</dbReference>
<feature type="transmembrane region" description="Helical" evidence="13">
    <location>
        <begin position="199"/>
        <end position="221"/>
    </location>
</feature>
<feature type="transmembrane region" description="Helical" evidence="13">
    <location>
        <begin position="93"/>
        <end position="112"/>
    </location>
</feature>
<dbReference type="Proteomes" id="UP001652620">
    <property type="component" value="Chromosome 1"/>
</dbReference>
<comment type="similarity">
    <text evidence="2 11">Belongs to the sodium:solute symporter (SSF) (TC 2.A.21) family.</text>
</comment>
<evidence type="ECO:0000256" key="9">
    <source>
        <dbReference type="ARBA" id="ARBA00023136"/>
    </source>
</evidence>
<keyword evidence="7" id="KW-0915">Sodium</keyword>
<evidence type="ECO:0000313" key="15">
    <source>
        <dbReference type="RefSeq" id="XP_049302580.1"/>
    </source>
</evidence>
<keyword evidence="5 13" id="KW-0812">Transmembrane</keyword>
<feature type="transmembrane region" description="Helical" evidence="13">
    <location>
        <begin position="124"/>
        <end position="149"/>
    </location>
</feature>
<dbReference type="InterPro" id="IPR038377">
    <property type="entry name" value="Na/Glc_symporter_sf"/>
</dbReference>
<feature type="transmembrane region" description="Helical" evidence="13">
    <location>
        <begin position="280"/>
        <end position="298"/>
    </location>
</feature>
<dbReference type="InterPro" id="IPR051163">
    <property type="entry name" value="Sodium:Solute_Symporter_SSF"/>
</dbReference>
<evidence type="ECO:0000256" key="6">
    <source>
        <dbReference type="ARBA" id="ARBA00022989"/>
    </source>
</evidence>
<keyword evidence="4" id="KW-1003">Cell membrane</keyword>
<evidence type="ECO:0000256" key="12">
    <source>
        <dbReference type="SAM" id="MobiDB-lite"/>
    </source>
</evidence>
<keyword evidence="14" id="KW-1185">Reference proteome</keyword>
<dbReference type="GeneID" id="105234125"/>
<organism evidence="14 15">
    <name type="scientific">Bactrocera dorsalis</name>
    <name type="common">Oriental fruit fly</name>
    <name type="synonym">Dacus dorsalis</name>
    <dbReference type="NCBI Taxonomy" id="27457"/>
    <lineage>
        <taxon>Eukaryota</taxon>
        <taxon>Metazoa</taxon>
        <taxon>Ecdysozoa</taxon>
        <taxon>Arthropoda</taxon>
        <taxon>Hexapoda</taxon>
        <taxon>Insecta</taxon>
        <taxon>Pterygota</taxon>
        <taxon>Neoptera</taxon>
        <taxon>Endopterygota</taxon>
        <taxon>Diptera</taxon>
        <taxon>Brachycera</taxon>
        <taxon>Muscomorpha</taxon>
        <taxon>Tephritoidea</taxon>
        <taxon>Tephritidae</taxon>
        <taxon>Bactrocera</taxon>
        <taxon>Bactrocera</taxon>
    </lineage>
</organism>